<feature type="compositionally biased region" description="Basic and acidic residues" evidence="4">
    <location>
        <begin position="585"/>
        <end position="594"/>
    </location>
</feature>
<evidence type="ECO:0000256" key="3">
    <source>
        <dbReference type="ARBA" id="ARBA00022833"/>
    </source>
</evidence>
<reference evidence="7" key="1">
    <citation type="submission" date="2013-09" db="EMBL/GenBank/DDBJ databases">
        <title>The Genome Sequence of Anopheles culicifacies species A.</title>
        <authorList>
            <consortium name="The Broad Institute Genomics Platform"/>
            <person name="Neafsey D.E."/>
            <person name="Besansky N."/>
            <person name="Howell P."/>
            <person name="Walton C."/>
            <person name="Young S.K."/>
            <person name="Zeng Q."/>
            <person name="Gargeya S."/>
            <person name="Fitzgerald M."/>
            <person name="Haas B."/>
            <person name="Abouelleil A."/>
            <person name="Allen A.W."/>
            <person name="Alvarado L."/>
            <person name="Arachchi H.M."/>
            <person name="Berlin A.M."/>
            <person name="Chapman S.B."/>
            <person name="Gainer-Dewar J."/>
            <person name="Goldberg J."/>
            <person name="Griggs A."/>
            <person name="Gujja S."/>
            <person name="Hansen M."/>
            <person name="Howarth C."/>
            <person name="Imamovic A."/>
            <person name="Ireland A."/>
            <person name="Larimer J."/>
            <person name="McCowan C."/>
            <person name="Murphy C."/>
            <person name="Pearson M."/>
            <person name="Poon T.W."/>
            <person name="Priest M."/>
            <person name="Roberts A."/>
            <person name="Saif S."/>
            <person name="Shea T."/>
            <person name="Sisk P."/>
            <person name="Sykes S."/>
            <person name="Wortman J."/>
            <person name="Nusbaum C."/>
            <person name="Birren B."/>
        </authorList>
    </citation>
    <scope>NUCLEOTIDE SEQUENCE [LARGE SCALE GENOMIC DNA]</scope>
    <source>
        <strain evidence="7">A-37</strain>
    </source>
</reference>
<dbReference type="Proteomes" id="UP000075883">
    <property type="component" value="Unassembled WGS sequence"/>
</dbReference>
<reference evidence="6" key="2">
    <citation type="submission" date="2020-05" db="UniProtKB">
        <authorList>
            <consortium name="EnsemblMetazoa"/>
        </authorList>
    </citation>
    <scope>IDENTIFICATION</scope>
    <source>
        <strain evidence="6">A-37</strain>
    </source>
</reference>
<keyword evidence="7" id="KW-1185">Reference proteome</keyword>
<feature type="region of interest" description="Disordered" evidence="4">
    <location>
        <begin position="585"/>
        <end position="662"/>
    </location>
</feature>
<evidence type="ECO:0000259" key="5">
    <source>
        <dbReference type="PROSITE" id="PS51457"/>
    </source>
</evidence>
<dbReference type="EMBL" id="AXCM01000812">
    <property type="status" value="NOT_ANNOTATED_CDS"/>
    <property type="molecule type" value="Genomic_DNA"/>
</dbReference>
<keyword evidence="3" id="KW-0862">Zinc</keyword>
<accession>A0A182MES3</accession>
<dbReference type="EnsemblMetazoa" id="ACUA016524-RA">
    <property type="protein sequence ID" value="ACUA016524-PA"/>
    <property type="gene ID" value="ACUA016524"/>
</dbReference>
<dbReference type="Pfam" id="PF04500">
    <property type="entry name" value="FLYWCH"/>
    <property type="match status" value="5"/>
</dbReference>
<dbReference type="Gene3D" id="1.10.10.2590">
    <property type="entry name" value="BEN domain"/>
    <property type="match status" value="1"/>
</dbReference>
<dbReference type="PANTHER" id="PTHR31665">
    <property type="entry name" value="FLYWCH FAMILY MEMBER 2-RELATED"/>
    <property type="match status" value="1"/>
</dbReference>
<dbReference type="GO" id="GO:0008270">
    <property type="term" value="F:zinc ion binding"/>
    <property type="evidence" value="ECO:0007669"/>
    <property type="project" value="UniProtKB-KW"/>
</dbReference>
<dbReference type="AlphaFoldDB" id="A0A182MES3"/>
<sequence length="963" mass="110216">MEQATASVSPTTTDNDQQSVVCPLTTSMADSTVELKFIQSPWATPCLVLNNFLYNCHSTRGDIGYWRCHNYSRKVKEERCRARCVIKNGRLTTDDRTNVEPIEPVCDKAGGGHKFIRSQRGLPLLVRDNFIYRCERTRNYRSYWLCIRYKTNQCKGRIICQKNAVLKETRHCHPDDHSRLNNSVESFVDLSQINIDEWVNCNKYKCRSRVTLKENGVVLCSGKHTHGPETAKIQMGRNMRDSEGQTASINSNGAVALPSRCYLMRQPHSIDATESWPVRLFDDMKPLPKIWYTVPLSFMVNRLGTQNLHFRGYVYVRKKSFHRTINWVCCKTQRKNKTRRSSFRYDLHYEMINNRKGGLNLNFRGYVYRRKTNFSQTTNWVCANPLTSRNDNANSYPGPCAARCITDGAGGIRFSKKWHNHGPITDDAIVLRQGVWLDELPYRVVSDGHGNRMHLQGYTYRKAASFRTTTDWVCVRNAPARDVTACRERRLNDTLNKSAKSDGSDADDSLAVFTTTMRGKEQLVYMGQPFVFEKLVLTHAGQPKKIWRCNQWWNQKCRARVYTIDRHITTLNGYHTHAEIVTRKQRVAKREKTVCSDGTLNSNLKPEMSGCRTTRSSKRAQLKPQSAEDAPKSIQPTDTSKSSSSSHQKPKENRPLTTSKQIPLHDGIKKIIDKVPLHAGSSVYIATKDLLSIYTSKPAVYTGRLIELMFGLDTLKVSCLDGDETPNTGLIPLDSTILNAVITHIVHVFQQQNQRITNAMKKLTTRKGTQLFSMIDNKHVMFSDTPNGGKQLQYKNYIYHRNIQTGNTVYWRCSKAVRLKCKATIVTKDDLMRVNNVEHNHVPMRRLTYGLAIFIAISPERQLIRLRGKLYQKTIGRAYRSVWMCIEYGCPGEIVLRELKGGQIKITSAHNDDCTSDYFKNRPANQIHLNENEITQLELSMANRMIDHVSVAASSVLDLTHYP</sequence>
<evidence type="ECO:0000256" key="4">
    <source>
        <dbReference type="SAM" id="MobiDB-lite"/>
    </source>
</evidence>
<dbReference type="InterPro" id="IPR040312">
    <property type="entry name" value="FWCH1/FWCH2"/>
</dbReference>
<keyword evidence="2" id="KW-0863">Zinc-finger</keyword>
<evidence type="ECO:0000256" key="2">
    <source>
        <dbReference type="ARBA" id="ARBA00022771"/>
    </source>
</evidence>
<organism evidence="6 7">
    <name type="scientific">Anopheles culicifacies</name>
    <dbReference type="NCBI Taxonomy" id="139723"/>
    <lineage>
        <taxon>Eukaryota</taxon>
        <taxon>Metazoa</taxon>
        <taxon>Ecdysozoa</taxon>
        <taxon>Arthropoda</taxon>
        <taxon>Hexapoda</taxon>
        <taxon>Insecta</taxon>
        <taxon>Pterygota</taxon>
        <taxon>Neoptera</taxon>
        <taxon>Endopterygota</taxon>
        <taxon>Diptera</taxon>
        <taxon>Nematocera</taxon>
        <taxon>Culicoidea</taxon>
        <taxon>Culicidae</taxon>
        <taxon>Anophelinae</taxon>
        <taxon>Anopheles</taxon>
        <taxon>culicifacies species complex</taxon>
    </lineage>
</organism>
<evidence type="ECO:0000313" key="7">
    <source>
        <dbReference type="Proteomes" id="UP000075883"/>
    </source>
</evidence>
<evidence type="ECO:0000313" key="6">
    <source>
        <dbReference type="EnsemblMetazoa" id="ACUA016524-PA"/>
    </source>
</evidence>
<dbReference type="EMBL" id="AXCM01000813">
    <property type="status" value="NOT_ANNOTATED_CDS"/>
    <property type="molecule type" value="Genomic_DNA"/>
</dbReference>
<dbReference type="PROSITE" id="PS51457">
    <property type="entry name" value="BEN"/>
    <property type="match status" value="1"/>
</dbReference>
<dbReference type="Gene3D" id="2.20.25.240">
    <property type="match status" value="6"/>
</dbReference>
<dbReference type="InterPro" id="IPR018379">
    <property type="entry name" value="BEN_domain"/>
</dbReference>
<proteinExistence type="predicted"/>
<protein>
    <recommendedName>
        <fullName evidence="5">BEN domain-containing protein</fullName>
    </recommendedName>
</protein>
<dbReference type="GO" id="GO:0003677">
    <property type="term" value="F:DNA binding"/>
    <property type="evidence" value="ECO:0007669"/>
    <property type="project" value="InterPro"/>
</dbReference>
<evidence type="ECO:0000256" key="1">
    <source>
        <dbReference type="ARBA" id="ARBA00022723"/>
    </source>
</evidence>
<dbReference type="PANTHER" id="PTHR31665:SF0">
    <property type="entry name" value="FLYWCH FAMILY MEMBER 2"/>
    <property type="match status" value="1"/>
</dbReference>
<name>A0A182MES3_9DIPT</name>
<feature type="domain" description="BEN" evidence="5">
    <location>
        <begin position="680"/>
        <end position="770"/>
    </location>
</feature>
<keyword evidence="1" id="KW-0479">Metal-binding</keyword>
<dbReference type="InterPro" id="IPR007588">
    <property type="entry name" value="Znf_FLYWCH"/>
</dbReference>
<dbReference type="VEuPathDB" id="VectorBase:ACUA016524"/>